<evidence type="ECO:0000256" key="1">
    <source>
        <dbReference type="ARBA" id="ARBA00004941"/>
    </source>
</evidence>
<dbReference type="FunFam" id="1.10.275.10:FF:000002">
    <property type="entry name" value="Argininosuccinate lyase"/>
    <property type="match status" value="1"/>
</dbReference>
<reference evidence="9" key="2">
    <citation type="submission" date="2021-04" db="EMBL/GenBank/DDBJ databases">
        <authorList>
            <person name="Gilroy R."/>
        </authorList>
    </citation>
    <scope>NUCLEOTIDE SEQUENCE</scope>
    <source>
        <strain evidence="9">3436</strain>
    </source>
</reference>
<comment type="pathway">
    <text evidence="1 6">Amino-acid biosynthesis; L-arginine biosynthesis; L-arginine from L-ornithine and carbamoyl phosphate: step 3/3.</text>
</comment>
<dbReference type="InterPro" id="IPR008948">
    <property type="entry name" value="L-Aspartase-like"/>
</dbReference>
<keyword evidence="4 6" id="KW-0028">Amino-acid biosynthesis</keyword>
<dbReference type="FunFam" id="1.20.200.10:FF:000015">
    <property type="entry name" value="argininosuccinate lyase isoform X2"/>
    <property type="match status" value="1"/>
</dbReference>
<comment type="catalytic activity">
    <reaction evidence="6">
        <text>2-(N(omega)-L-arginino)succinate = fumarate + L-arginine</text>
        <dbReference type="Rhea" id="RHEA:24020"/>
        <dbReference type="ChEBI" id="CHEBI:29806"/>
        <dbReference type="ChEBI" id="CHEBI:32682"/>
        <dbReference type="ChEBI" id="CHEBI:57472"/>
        <dbReference type="EC" id="4.3.2.1"/>
    </reaction>
</comment>
<evidence type="ECO:0000256" key="4">
    <source>
        <dbReference type="ARBA" id="ARBA00022605"/>
    </source>
</evidence>
<proteinExistence type="inferred from homology"/>
<dbReference type="Pfam" id="PF14698">
    <property type="entry name" value="ASL_C2"/>
    <property type="match status" value="1"/>
</dbReference>
<dbReference type="GO" id="GO:0004056">
    <property type="term" value="F:argininosuccinate lyase activity"/>
    <property type="evidence" value="ECO:0007669"/>
    <property type="project" value="UniProtKB-UniRule"/>
</dbReference>
<evidence type="ECO:0000259" key="8">
    <source>
        <dbReference type="Pfam" id="PF14698"/>
    </source>
</evidence>
<reference evidence="9" key="1">
    <citation type="journal article" date="2021" name="PeerJ">
        <title>Extensive microbial diversity within the chicken gut microbiome revealed by metagenomics and culture.</title>
        <authorList>
            <person name="Gilroy R."/>
            <person name="Ravi A."/>
            <person name="Getino M."/>
            <person name="Pursley I."/>
            <person name="Horton D.L."/>
            <person name="Alikhan N.F."/>
            <person name="Baker D."/>
            <person name="Gharbi K."/>
            <person name="Hall N."/>
            <person name="Watson M."/>
            <person name="Adriaenssens E.M."/>
            <person name="Foster-Nyarko E."/>
            <person name="Jarju S."/>
            <person name="Secka A."/>
            <person name="Antonio M."/>
            <person name="Oren A."/>
            <person name="Chaudhuri R.R."/>
            <person name="La Ragione R."/>
            <person name="Hildebrand F."/>
            <person name="Pallen M.J."/>
        </authorList>
    </citation>
    <scope>NUCLEOTIDE SEQUENCE</scope>
    <source>
        <strain evidence="9">3436</strain>
    </source>
</reference>
<gene>
    <name evidence="6 9" type="primary">argH</name>
    <name evidence="9" type="ORF">H9810_00090</name>
</gene>
<dbReference type="GO" id="GO:0042450">
    <property type="term" value="P:L-arginine biosynthetic process via ornithine"/>
    <property type="evidence" value="ECO:0007669"/>
    <property type="project" value="UniProtKB-UniRule"/>
</dbReference>
<evidence type="ECO:0000313" key="9">
    <source>
        <dbReference type="EMBL" id="HIZ47105.1"/>
    </source>
</evidence>
<dbReference type="FunFam" id="1.10.40.30:FF:000001">
    <property type="entry name" value="Argininosuccinate lyase"/>
    <property type="match status" value="1"/>
</dbReference>
<dbReference type="Gene3D" id="1.20.200.10">
    <property type="entry name" value="Fumarase/aspartase (Central domain)"/>
    <property type="match status" value="1"/>
</dbReference>
<evidence type="ECO:0000259" key="7">
    <source>
        <dbReference type="Pfam" id="PF00206"/>
    </source>
</evidence>
<sequence length="475" mass="52674">MPTADFVITPPRRRVLMPQLWQGRASKAVDSRVNDFNSSIRFDARMIEQDIQGSMVHSAMLGRQGIISAQDVEDIHKGLQGILEDLHSGALEIDPAAEDVHTFVEQTLTARVGDAGKRLHTGRSRNDQVALDLRLNLREASCHLQGQIKELIATLCAQAEKSAGYVMPGYTHLQRAQPVTFGHQLMAYAWMLLRDLGRLQDATARMNAECPLGSGALAGTTYPLDRFYTAKELGFEAPCANSIDGVSDRDFCIELCAALSICMMHLSRLSEEIILWCSWEFKFIELDDAFTTGSSIMPQKKNPDVTELIRGKTGRVYGDLNTLLVMMKGIPLAYDKDMQEDKEAIFDAVDTLELCLRTVTPMLATMTPLPANMRRAAAKGFINATDCADYLTKKGMPFRDAYKCTGTMVAACIAADKTLEELTLDEFKQYSDLFEEDVYHAIDLTTCCEGRTSYGGPTKASVLQQIELVQKKLKA</sequence>
<dbReference type="EMBL" id="DXBO01000004">
    <property type="protein sequence ID" value="HIZ47105.1"/>
    <property type="molecule type" value="Genomic_DNA"/>
</dbReference>
<evidence type="ECO:0000313" key="10">
    <source>
        <dbReference type="Proteomes" id="UP000824031"/>
    </source>
</evidence>
<dbReference type="HAMAP" id="MF_00006">
    <property type="entry name" value="Arg_succ_lyase"/>
    <property type="match status" value="1"/>
</dbReference>
<dbReference type="InterPro" id="IPR009049">
    <property type="entry name" value="Argininosuccinate_lyase"/>
</dbReference>
<dbReference type="CDD" id="cd01359">
    <property type="entry name" value="Argininosuccinate_lyase"/>
    <property type="match status" value="1"/>
</dbReference>
<dbReference type="InterPro" id="IPR024083">
    <property type="entry name" value="Fumarase/histidase_N"/>
</dbReference>
<comment type="subcellular location">
    <subcellularLocation>
        <location evidence="6">Cytoplasm</location>
    </subcellularLocation>
</comment>
<comment type="caution">
    <text evidence="9">The sequence shown here is derived from an EMBL/GenBank/DDBJ whole genome shotgun (WGS) entry which is preliminary data.</text>
</comment>
<comment type="similarity">
    <text evidence="6">Belongs to the lyase 1 family. Argininosuccinate lyase subfamily.</text>
</comment>
<organism evidence="9 10">
    <name type="scientific">Candidatus Gemmiger excrementavium</name>
    <dbReference type="NCBI Taxonomy" id="2838608"/>
    <lineage>
        <taxon>Bacteria</taxon>
        <taxon>Bacillati</taxon>
        <taxon>Bacillota</taxon>
        <taxon>Clostridia</taxon>
        <taxon>Eubacteriales</taxon>
        <taxon>Gemmiger</taxon>
    </lineage>
</organism>
<accession>A0A9D2JE48</accession>
<protein>
    <recommendedName>
        <fullName evidence="2 6">Argininosuccinate lyase</fullName>
        <shortName evidence="6">ASAL</shortName>
        <ecNumber evidence="2 6">4.3.2.1</ecNumber>
    </recommendedName>
    <alternativeName>
        <fullName evidence="6">Arginosuccinase</fullName>
    </alternativeName>
</protein>
<dbReference type="InterPro" id="IPR022761">
    <property type="entry name" value="Fumarate_lyase_N"/>
</dbReference>
<name>A0A9D2JE48_9FIRM</name>
<dbReference type="AlphaFoldDB" id="A0A9D2JE48"/>
<evidence type="ECO:0000256" key="6">
    <source>
        <dbReference type="HAMAP-Rule" id="MF_00006"/>
    </source>
</evidence>
<dbReference type="PRINTS" id="PR00149">
    <property type="entry name" value="FUMRATELYASE"/>
</dbReference>
<dbReference type="GO" id="GO:0005829">
    <property type="term" value="C:cytosol"/>
    <property type="evidence" value="ECO:0007669"/>
    <property type="project" value="TreeGrafter"/>
</dbReference>
<feature type="domain" description="Fumarate lyase N-terminal" evidence="7">
    <location>
        <begin position="23"/>
        <end position="318"/>
    </location>
</feature>
<dbReference type="Pfam" id="PF00206">
    <property type="entry name" value="Lyase_1"/>
    <property type="match status" value="1"/>
</dbReference>
<feature type="domain" description="Argininosuccinate lyase C-terminal" evidence="8">
    <location>
        <begin position="381"/>
        <end position="448"/>
    </location>
</feature>
<evidence type="ECO:0000256" key="3">
    <source>
        <dbReference type="ARBA" id="ARBA00022571"/>
    </source>
</evidence>
<dbReference type="PRINTS" id="PR00145">
    <property type="entry name" value="ARGSUCLYASE"/>
</dbReference>
<keyword evidence="6" id="KW-0963">Cytoplasm</keyword>
<evidence type="ECO:0000256" key="2">
    <source>
        <dbReference type="ARBA" id="ARBA00012338"/>
    </source>
</evidence>
<dbReference type="InterPro" id="IPR000362">
    <property type="entry name" value="Fumarate_lyase_fam"/>
</dbReference>
<dbReference type="PROSITE" id="PS00163">
    <property type="entry name" value="FUMARATE_LYASES"/>
    <property type="match status" value="1"/>
</dbReference>
<keyword evidence="5 6" id="KW-0456">Lyase</keyword>
<evidence type="ECO:0000256" key="5">
    <source>
        <dbReference type="ARBA" id="ARBA00023239"/>
    </source>
</evidence>
<dbReference type="Gene3D" id="1.10.275.10">
    <property type="entry name" value="Fumarase/aspartase (N-terminal domain)"/>
    <property type="match status" value="1"/>
</dbReference>
<dbReference type="PANTHER" id="PTHR43814:SF1">
    <property type="entry name" value="ARGININOSUCCINATE LYASE"/>
    <property type="match status" value="1"/>
</dbReference>
<dbReference type="PANTHER" id="PTHR43814">
    <property type="entry name" value="ARGININOSUCCINATE LYASE"/>
    <property type="match status" value="1"/>
</dbReference>
<dbReference type="NCBIfam" id="TIGR00838">
    <property type="entry name" value="argH"/>
    <property type="match status" value="1"/>
</dbReference>
<dbReference type="InterPro" id="IPR029419">
    <property type="entry name" value="Arg_succ_lyase_C"/>
</dbReference>
<dbReference type="Proteomes" id="UP000824031">
    <property type="component" value="Unassembled WGS sequence"/>
</dbReference>
<dbReference type="SUPFAM" id="SSF48557">
    <property type="entry name" value="L-aspartase-like"/>
    <property type="match status" value="1"/>
</dbReference>
<dbReference type="Gene3D" id="1.10.40.30">
    <property type="entry name" value="Fumarase/aspartase (C-terminal domain)"/>
    <property type="match status" value="1"/>
</dbReference>
<dbReference type="EC" id="4.3.2.1" evidence="2 6"/>
<dbReference type="InterPro" id="IPR020557">
    <property type="entry name" value="Fumarate_lyase_CS"/>
</dbReference>
<keyword evidence="3 6" id="KW-0055">Arginine biosynthesis</keyword>